<dbReference type="Pfam" id="PF00572">
    <property type="entry name" value="Ribosomal_L13"/>
    <property type="match status" value="1"/>
</dbReference>
<dbReference type="InterPro" id="IPR005755">
    <property type="entry name" value="Ribosomal_uL13_euk/arc"/>
</dbReference>
<dbReference type="PROSITE" id="PS00783">
    <property type="entry name" value="RIBOSOMAL_L13"/>
    <property type="match status" value="1"/>
</dbReference>
<dbReference type="GO" id="GO:0006412">
    <property type="term" value="P:translation"/>
    <property type="evidence" value="ECO:0007669"/>
    <property type="project" value="UniProtKB-UniRule"/>
</dbReference>
<dbReference type="Proteomes" id="UP000593766">
    <property type="component" value="Chromosome"/>
</dbReference>
<dbReference type="EMBL" id="CP063144">
    <property type="protein sequence ID" value="QOR94460.1"/>
    <property type="molecule type" value="Genomic_DNA"/>
</dbReference>
<keyword evidence="7" id="KW-1185">Reference proteome</keyword>
<reference evidence="6 7" key="1">
    <citation type="submission" date="2020-10" db="EMBL/GenBank/DDBJ databases">
        <title>Complete genome sequence of Thermosphaera aggregans strain 3507.</title>
        <authorList>
            <person name="Zayulina K.S."/>
            <person name="Elcheninov A.G."/>
            <person name="Toshchakov S.V."/>
            <person name="Kublanov I.V."/>
            <person name="Kochetkova T.V."/>
        </authorList>
    </citation>
    <scope>NUCLEOTIDE SEQUENCE [LARGE SCALE GENOMIC DNA]</scope>
    <source>
        <strain evidence="6 7">3507</strain>
    </source>
</reference>
<evidence type="ECO:0000256" key="2">
    <source>
        <dbReference type="ARBA" id="ARBA00022980"/>
    </source>
</evidence>
<proteinExistence type="inferred from homology"/>
<evidence type="ECO:0000256" key="3">
    <source>
        <dbReference type="ARBA" id="ARBA00023274"/>
    </source>
</evidence>
<dbReference type="AlphaFoldDB" id="A0A7M1UQD0"/>
<dbReference type="RefSeq" id="WP_193436257.1">
    <property type="nucleotide sequence ID" value="NZ_CP063144.1"/>
</dbReference>
<dbReference type="InterPro" id="IPR023563">
    <property type="entry name" value="Ribosomal_uL13_CS"/>
</dbReference>
<dbReference type="PANTHER" id="PTHR11545:SF3">
    <property type="entry name" value="LARGE RIBOSOMAL SUBUNIT PROTEIN UL13"/>
    <property type="match status" value="1"/>
</dbReference>
<comment type="subunit">
    <text evidence="4">Part of the 50S ribosomal subunit.</text>
</comment>
<dbReference type="Gene3D" id="3.90.1180.10">
    <property type="entry name" value="Ribosomal protein L13"/>
    <property type="match status" value="1"/>
</dbReference>
<comment type="similarity">
    <text evidence="1 4 5">Belongs to the universal ribosomal protein uL13 family.</text>
</comment>
<gene>
    <name evidence="4" type="primary">rpl13</name>
    <name evidence="6" type="ORF">IMZ38_00430</name>
</gene>
<dbReference type="GO" id="GO:0017148">
    <property type="term" value="P:negative regulation of translation"/>
    <property type="evidence" value="ECO:0007669"/>
    <property type="project" value="TreeGrafter"/>
</dbReference>
<protein>
    <recommendedName>
        <fullName evidence="4">Large ribosomal subunit protein uL13</fullName>
    </recommendedName>
</protein>
<dbReference type="GO" id="GO:0003729">
    <property type="term" value="F:mRNA binding"/>
    <property type="evidence" value="ECO:0007669"/>
    <property type="project" value="TreeGrafter"/>
</dbReference>
<name>A0A7M1UQD0_9CREN</name>
<dbReference type="GeneID" id="59453838"/>
<organism evidence="6 7">
    <name type="scientific">Thermosphaera chiliense</name>
    <dbReference type="NCBI Taxonomy" id="3402707"/>
    <lineage>
        <taxon>Archaea</taxon>
        <taxon>Thermoproteota</taxon>
        <taxon>Thermoprotei</taxon>
        <taxon>Desulfurococcales</taxon>
        <taxon>Desulfurococcaceae</taxon>
        <taxon>Thermosphaera</taxon>
    </lineage>
</organism>
<dbReference type="PANTHER" id="PTHR11545">
    <property type="entry name" value="RIBOSOMAL PROTEIN L13"/>
    <property type="match status" value="1"/>
</dbReference>
<evidence type="ECO:0000256" key="4">
    <source>
        <dbReference type="HAMAP-Rule" id="MF_01366"/>
    </source>
</evidence>
<dbReference type="NCBIfam" id="TIGR01077">
    <property type="entry name" value="L13_A_E"/>
    <property type="match status" value="1"/>
</dbReference>
<dbReference type="PIRSF" id="PIRSF002181">
    <property type="entry name" value="Ribosomal_L13"/>
    <property type="match status" value="1"/>
</dbReference>
<dbReference type="GO" id="GO:0022625">
    <property type="term" value="C:cytosolic large ribosomal subunit"/>
    <property type="evidence" value="ECO:0007669"/>
    <property type="project" value="UniProtKB-UniRule"/>
</dbReference>
<dbReference type="HAMAP" id="MF_01366">
    <property type="entry name" value="Ribosomal_uL13"/>
    <property type="match status" value="1"/>
</dbReference>
<dbReference type="InterPro" id="IPR005823">
    <property type="entry name" value="Ribosomal_uL13_bac-type"/>
</dbReference>
<dbReference type="CDD" id="cd00392">
    <property type="entry name" value="Ribosomal_L13"/>
    <property type="match status" value="1"/>
</dbReference>
<dbReference type="InterPro" id="IPR036899">
    <property type="entry name" value="Ribosomal_uL13_sf"/>
</dbReference>
<dbReference type="NCBIfam" id="NF005004">
    <property type="entry name" value="PRK06394.1"/>
    <property type="match status" value="1"/>
</dbReference>
<keyword evidence="2 4" id="KW-0689">Ribosomal protein</keyword>
<evidence type="ECO:0000313" key="7">
    <source>
        <dbReference type="Proteomes" id="UP000593766"/>
    </source>
</evidence>
<accession>A0A7M1UQD0</accession>
<dbReference type="GO" id="GO:0003735">
    <property type="term" value="F:structural constituent of ribosome"/>
    <property type="evidence" value="ECO:0007669"/>
    <property type="project" value="UniProtKB-UniRule"/>
</dbReference>
<evidence type="ECO:0000256" key="1">
    <source>
        <dbReference type="ARBA" id="ARBA00006227"/>
    </source>
</evidence>
<dbReference type="KEGG" id="tcs:IMZ38_00430"/>
<dbReference type="OrthoDB" id="7668at2157"/>
<dbReference type="InterPro" id="IPR005822">
    <property type="entry name" value="Ribosomal_uL13"/>
</dbReference>
<sequence>MSEEKILYVDASNQILGRLASIVAKKLLEGYKVVIVNSEKAVLSGERSRVIEGYKNILKAKTHRNPEKSGIKRPRSPVTIMKRAIKRMLPYTQPKGREALKRLRIFVGTPEGLKGREFVRFEEADASRLKQGFVYVSEVAAALGWRGGLNE</sequence>
<keyword evidence="3 4" id="KW-0687">Ribonucleoprotein</keyword>
<comment type="function">
    <text evidence="4">This protein is one of the early assembly proteins of the 50S ribosomal subunit, although it is not seen to bind rRNA by itself. It is important during the early stages of 50S assembly.</text>
</comment>
<dbReference type="SUPFAM" id="SSF52161">
    <property type="entry name" value="Ribosomal protein L13"/>
    <property type="match status" value="1"/>
</dbReference>
<evidence type="ECO:0000256" key="5">
    <source>
        <dbReference type="RuleBase" id="RU003877"/>
    </source>
</evidence>
<evidence type="ECO:0000313" key="6">
    <source>
        <dbReference type="EMBL" id="QOR94460.1"/>
    </source>
</evidence>